<keyword evidence="4 7" id="KW-0812">Transmembrane</keyword>
<feature type="transmembrane region" description="Helical" evidence="7">
    <location>
        <begin position="252"/>
        <end position="275"/>
    </location>
</feature>
<keyword evidence="6 7" id="KW-0472">Membrane</keyword>
<evidence type="ECO:0000256" key="7">
    <source>
        <dbReference type="RuleBase" id="RU363032"/>
    </source>
</evidence>
<keyword evidence="5 7" id="KW-1133">Transmembrane helix</keyword>
<evidence type="ECO:0000256" key="1">
    <source>
        <dbReference type="ARBA" id="ARBA00004651"/>
    </source>
</evidence>
<dbReference type="Pfam" id="PF00528">
    <property type="entry name" value="BPD_transp_1"/>
    <property type="match status" value="1"/>
</dbReference>
<dbReference type="EMBL" id="QGDL01000005">
    <property type="protein sequence ID" value="PWJ29897.1"/>
    <property type="molecule type" value="Genomic_DNA"/>
</dbReference>
<dbReference type="GO" id="GO:0005886">
    <property type="term" value="C:plasma membrane"/>
    <property type="evidence" value="ECO:0007669"/>
    <property type="project" value="UniProtKB-SubCell"/>
</dbReference>
<keyword evidence="2 7" id="KW-0813">Transport</keyword>
<protein>
    <submittedName>
        <fullName evidence="9">Peptide/nickel transport system permease protein/glutathione transport system permease protein</fullName>
    </submittedName>
</protein>
<sequence length="288" mass="30911">MSKTRKVHKQSQTLEFFQRMTKAFSAKLGIILLALIVLVCLAGPFFSPYEVNGVDLANMYSGPSSQHLLGCDSMGRDLFTRLMYGGRYSLALGICASLFGAAVGVIIGSIGGYFGGMTETVIMRLMDVWSALPGTMLCILVSSAMGSGFFATVLALTVGGVPGTVRMIRGQILSERSREYIEAAQSINCSNLSIMFKHLLPNVIQPIIVTMTMGIGSCIIMAASLSYIGLGIQPPNPEWGAMLSEGRAYIRTYPHLILVPGIIIALAVFAINLMGDGVRDALDPKLRD</sequence>
<keyword evidence="3" id="KW-1003">Cell membrane</keyword>
<evidence type="ECO:0000256" key="6">
    <source>
        <dbReference type="ARBA" id="ARBA00023136"/>
    </source>
</evidence>
<evidence type="ECO:0000313" key="9">
    <source>
        <dbReference type="EMBL" id="PWJ29897.1"/>
    </source>
</evidence>
<proteinExistence type="inferred from homology"/>
<dbReference type="RefSeq" id="WP_242996034.1">
    <property type="nucleotide sequence ID" value="NZ_BAAACK010000018.1"/>
</dbReference>
<evidence type="ECO:0000313" key="10">
    <source>
        <dbReference type="Proteomes" id="UP000245845"/>
    </source>
</evidence>
<evidence type="ECO:0000256" key="5">
    <source>
        <dbReference type="ARBA" id="ARBA00022989"/>
    </source>
</evidence>
<comment type="similarity">
    <text evidence="7">Belongs to the binding-protein-dependent transport system permease family.</text>
</comment>
<dbReference type="Proteomes" id="UP000245845">
    <property type="component" value="Unassembled WGS sequence"/>
</dbReference>
<evidence type="ECO:0000259" key="8">
    <source>
        <dbReference type="PROSITE" id="PS50928"/>
    </source>
</evidence>
<feature type="transmembrane region" description="Helical" evidence="7">
    <location>
        <begin position="88"/>
        <end position="114"/>
    </location>
</feature>
<dbReference type="InterPro" id="IPR025966">
    <property type="entry name" value="OppC_N"/>
</dbReference>
<keyword evidence="10" id="KW-1185">Reference proteome</keyword>
<dbReference type="InterPro" id="IPR035906">
    <property type="entry name" value="MetI-like_sf"/>
</dbReference>
<dbReference type="InterPro" id="IPR000515">
    <property type="entry name" value="MetI-like"/>
</dbReference>
<comment type="caution">
    <text evidence="9">The sequence shown here is derived from an EMBL/GenBank/DDBJ whole genome shotgun (WGS) entry which is preliminary data.</text>
</comment>
<evidence type="ECO:0000256" key="4">
    <source>
        <dbReference type="ARBA" id="ARBA00022692"/>
    </source>
</evidence>
<feature type="transmembrane region" description="Helical" evidence="7">
    <location>
        <begin position="207"/>
        <end position="232"/>
    </location>
</feature>
<dbReference type="CDD" id="cd06261">
    <property type="entry name" value="TM_PBP2"/>
    <property type="match status" value="1"/>
</dbReference>
<feature type="transmembrane region" description="Helical" evidence="7">
    <location>
        <begin position="28"/>
        <end position="46"/>
    </location>
</feature>
<dbReference type="Gene3D" id="1.10.3720.10">
    <property type="entry name" value="MetI-like"/>
    <property type="match status" value="1"/>
</dbReference>
<dbReference type="SUPFAM" id="SSF161098">
    <property type="entry name" value="MetI-like"/>
    <property type="match status" value="1"/>
</dbReference>
<accession>A0A2Y9BCM0</accession>
<dbReference type="GO" id="GO:0055085">
    <property type="term" value="P:transmembrane transport"/>
    <property type="evidence" value="ECO:0007669"/>
    <property type="project" value="InterPro"/>
</dbReference>
<dbReference type="AlphaFoldDB" id="A0A2Y9BCM0"/>
<dbReference type="PANTHER" id="PTHR43386:SF1">
    <property type="entry name" value="D,D-DIPEPTIDE TRANSPORT SYSTEM PERMEASE PROTEIN DDPC-RELATED"/>
    <property type="match status" value="1"/>
</dbReference>
<dbReference type="Pfam" id="PF12911">
    <property type="entry name" value="OppC_N"/>
    <property type="match status" value="1"/>
</dbReference>
<gene>
    <name evidence="9" type="ORF">A8806_105200</name>
</gene>
<comment type="subcellular location">
    <subcellularLocation>
        <location evidence="1 7">Cell membrane</location>
        <topology evidence="1 7">Multi-pass membrane protein</topology>
    </subcellularLocation>
</comment>
<feature type="transmembrane region" description="Helical" evidence="7">
    <location>
        <begin position="148"/>
        <end position="168"/>
    </location>
</feature>
<dbReference type="PANTHER" id="PTHR43386">
    <property type="entry name" value="OLIGOPEPTIDE TRANSPORT SYSTEM PERMEASE PROTEIN APPC"/>
    <property type="match status" value="1"/>
</dbReference>
<organism evidence="9 10">
    <name type="scientific">Faecalicatena orotica</name>
    <dbReference type="NCBI Taxonomy" id="1544"/>
    <lineage>
        <taxon>Bacteria</taxon>
        <taxon>Bacillati</taxon>
        <taxon>Bacillota</taxon>
        <taxon>Clostridia</taxon>
        <taxon>Lachnospirales</taxon>
        <taxon>Lachnospiraceae</taxon>
        <taxon>Faecalicatena</taxon>
    </lineage>
</organism>
<evidence type="ECO:0000256" key="2">
    <source>
        <dbReference type="ARBA" id="ARBA00022448"/>
    </source>
</evidence>
<name>A0A2Y9BCM0_9FIRM</name>
<evidence type="ECO:0000256" key="3">
    <source>
        <dbReference type="ARBA" id="ARBA00022475"/>
    </source>
</evidence>
<dbReference type="PROSITE" id="PS50928">
    <property type="entry name" value="ABC_TM1"/>
    <property type="match status" value="1"/>
</dbReference>
<reference evidence="9 10" key="1">
    <citation type="submission" date="2018-05" db="EMBL/GenBank/DDBJ databases">
        <title>The Hungate 1000. A catalogue of reference genomes from the rumen microbiome.</title>
        <authorList>
            <person name="Kelly W."/>
        </authorList>
    </citation>
    <scope>NUCLEOTIDE SEQUENCE [LARGE SCALE GENOMIC DNA]</scope>
    <source>
        <strain evidence="9 10">NLAE-zl-C242</strain>
    </source>
</reference>
<feature type="domain" description="ABC transmembrane type-1" evidence="8">
    <location>
        <begin position="86"/>
        <end position="275"/>
    </location>
</feature>
<dbReference type="InterPro" id="IPR050366">
    <property type="entry name" value="BP-dependent_transpt_permease"/>
</dbReference>